<accession>A0ABV7GXD5</accession>
<protein>
    <submittedName>
        <fullName evidence="1">Uncharacterized protein</fullName>
    </submittedName>
</protein>
<comment type="caution">
    <text evidence="1">The sequence shown here is derived from an EMBL/GenBank/DDBJ whole genome shotgun (WGS) entry which is preliminary data.</text>
</comment>
<evidence type="ECO:0000313" key="2">
    <source>
        <dbReference type="Proteomes" id="UP001595556"/>
    </source>
</evidence>
<keyword evidence="2" id="KW-1185">Reference proteome</keyword>
<name>A0ABV7GXD5_9BURK</name>
<dbReference type="EMBL" id="JBHRTI010000003">
    <property type="protein sequence ID" value="MFC3146313.1"/>
    <property type="molecule type" value="Genomic_DNA"/>
</dbReference>
<proteinExistence type="predicted"/>
<evidence type="ECO:0000313" key="1">
    <source>
        <dbReference type="EMBL" id="MFC3146313.1"/>
    </source>
</evidence>
<reference evidence="2" key="1">
    <citation type="journal article" date="2019" name="Int. J. Syst. Evol. Microbiol.">
        <title>The Global Catalogue of Microorganisms (GCM) 10K type strain sequencing project: providing services to taxonomists for standard genome sequencing and annotation.</title>
        <authorList>
            <consortium name="The Broad Institute Genomics Platform"/>
            <consortium name="The Broad Institute Genome Sequencing Center for Infectious Disease"/>
            <person name="Wu L."/>
            <person name="Ma J."/>
        </authorList>
    </citation>
    <scope>NUCLEOTIDE SEQUENCE [LARGE SCALE GENOMIC DNA]</scope>
    <source>
        <strain evidence="2">KCTC 52168</strain>
    </source>
</reference>
<sequence length="78" mass="8517">MTTASIAADVADLADLAEAAYVDFGQLAPRATLEGDDLARALATKAGAWPQARRDEFIKHWRVVGAPTQHRQRVPIIY</sequence>
<dbReference type="Proteomes" id="UP001595556">
    <property type="component" value="Unassembled WGS sequence"/>
</dbReference>
<organism evidence="1 2">
    <name type="scientific">Piscinibacterium candidicorallinum</name>
    <dbReference type="NCBI Taxonomy" id="1793872"/>
    <lineage>
        <taxon>Bacteria</taxon>
        <taxon>Pseudomonadati</taxon>
        <taxon>Pseudomonadota</taxon>
        <taxon>Betaproteobacteria</taxon>
        <taxon>Burkholderiales</taxon>
        <taxon>Piscinibacterium</taxon>
    </lineage>
</organism>
<gene>
    <name evidence="1" type="ORF">ACFOEN_01505</name>
</gene>
<dbReference type="RefSeq" id="WP_377300591.1">
    <property type="nucleotide sequence ID" value="NZ_CP180191.1"/>
</dbReference>